<dbReference type="Pfam" id="PF00753">
    <property type="entry name" value="Lactamase_B"/>
    <property type="match status" value="1"/>
</dbReference>
<dbReference type="CDD" id="cd06262">
    <property type="entry name" value="metallo-hydrolase-like_MBL-fold"/>
    <property type="match status" value="1"/>
</dbReference>
<evidence type="ECO:0000256" key="2">
    <source>
        <dbReference type="ARBA" id="ARBA00022723"/>
    </source>
</evidence>
<comment type="cofactor">
    <cofactor evidence="1">
        <name>Zn(2+)</name>
        <dbReference type="ChEBI" id="CHEBI:29105"/>
    </cofactor>
</comment>
<dbReference type="PANTHER" id="PTHR46233:SF3">
    <property type="entry name" value="HYDROXYACYLGLUTATHIONE HYDROLASE GLOC"/>
    <property type="match status" value="1"/>
</dbReference>
<feature type="domain" description="Metallo-beta-lactamase" evidence="5">
    <location>
        <begin position="12"/>
        <end position="188"/>
    </location>
</feature>
<evidence type="ECO:0000313" key="6">
    <source>
        <dbReference type="EMBL" id="MBK1468389.1"/>
    </source>
</evidence>
<gene>
    <name evidence="6" type="ORF">IBJ83_03550</name>
</gene>
<protein>
    <submittedName>
        <fullName evidence="6">MBL fold metallo-hydrolase</fullName>
    </submittedName>
</protein>
<sequence>MNIKRIVVGVYAVNCYIVYNDDKKGFIIDPGGDSDDIFKFVDEEKIDLEFILLTHGHGDHIGAVKLVKEKYDLPIYACIKEKDLLKDPIVNLSKSIPPFKQIELIADKWLSDEEIIDFYGESLEIVETPGHTVGSICILMGDVMFSGDTLFRMSIGRSDLATGSFEEIHNSMKKLYSLEKDYRVLPGHGAESNLDFEKENNPFMKNIKNS</sequence>
<keyword evidence="3" id="KW-0378">Hydrolase</keyword>
<evidence type="ECO:0000256" key="1">
    <source>
        <dbReference type="ARBA" id="ARBA00001947"/>
    </source>
</evidence>
<dbReference type="SMART" id="SM00849">
    <property type="entry name" value="Lactamase_B"/>
    <property type="match status" value="1"/>
</dbReference>
<evidence type="ECO:0000259" key="5">
    <source>
        <dbReference type="SMART" id="SM00849"/>
    </source>
</evidence>
<evidence type="ECO:0000256" key="4">
    <source>
        <dbReference type="ARBA" id="ARBA00022833"/>
    </source>
</evidence>
<dbReference type="EMBL" id="JACVDA010000008">
    <property type="protein sequence ID" value="MBK1468389.1"/>
    <property type="molecule type" value="Genomic_DNA"/>
</dbReference>
<comment type="caution">
    <text evidence="6">The sequence shown here is derived from an EMBL/GenBank/DDBJ whole genome shotgun (WGS) entry which is preliminary data.</text>
</comment>
<organism evidence="6 7">
    <name type="scientific">Parvimonas parva</name>
    <dbReference type="NCBI Taxonomy" id="2769485"/>
    <lineage>
        <taxon>Bacteria</taxon>
        <taxon>Bacillati</taxon>
        <taxon>Bacillota</taxon>
        <taxon>Tissierellia</taxon>
        <taxon>Tissierellales</taxon>
        <taxon>Peptoniphilaceae</taxon>
        <taxon>Parvimonas</taxon>
    </lineage>
</organism>
<accession>A0ABS1C8F2</accession>
<dbReference type="InterPro" id="IPR036866">
    <property type="entry name" value="RibonucZ/Hydroxyglut_hydro"/>
</dbReference>
<dbReference type="Gene3D" id="3.60.15.10">
    <property type="entry name" value="Ribonuclease Z/Hydroxyacylglutathione hydrolase-like"/>
    <property type="match status" value="1"/>
</dbReference>
<name>A0ABS1C8F2_9FIRM</name>
<keyword evidence="7" id="KW-1185">Reference proteome</keyword>
<dbReference type="SUPFAM" id="SSF56281">
    <property type="entry name" value="Metallo-hydrolase/oxidoreductase"/>
    <property type="match status" value="1"/>
</dbReference>
<reference evidence="6 7" key="1">
    <citation type="submission" date="2020-09" db="EMBL/GenBank/DDBJ databases">
        <title>Parvimonas S3374 sp. nov.</title>
        <authorList>
            <person name="Buhl M."/>
        </authorList>
    </citation>
    <scope>NUCLEOTIDE SEQUENCE [LARGE SCALE GENOMIC DNA]</scope>
    <source>
        <strain evidence="6 7">S3374</strain>
    </source>
</reference>
<dbReference type="InterPro" id="IPR051453">
    <property type="entry name" value="MBL_Glyoxalase_II"/>
</dbReference>
<keyword evidence="4" id="KW-0862">Zinc</keyword>
<dbReference type="Proteomes" id="UP000823123">
    <property type="component" value="Unassembled WGS sequence"/>
</dbReference>
<keyword evidence="2" id="KW-0479">Metal-binding</keyword>
<proteinExistence type="predicted"/>
<evidence type="ECO:0000256" key="3">
    <source>
        <dbReference type="ARBA" id="ARBA00022801"/>
    </source>
</evidence>
<dbReference type="InterPro" id="IPR001279">
    <property type="entry name" value="Metallo-B-lactamas"/>
</dbReference>
<dbReference type="RefSeq" id="WP_201275329.1">
    <property type="nucleotide sequence ID" value="NZ_JACVDA010000008.1"/>
</dbReference>
<evidence type="ECO:0000313" key="7">
    <source>
        <dbReference type="Proteomes" id="UP000823123"/>
    </source>
</evidence>
<dbReference type="PANTHER" id="PTHR46233">
    <property type="entry name" value="HYDROXYACYLGLUTATHIONE HYDROLASE GLOC"/>
    <property type="match status" value="1"/>
</dbReference>